<protein>
    <recommendedName>
        <fullName evidence="1">Origin recognition complex subunit 3 winged helix C-terminal domain-containing protein</fullName>
    </recommendedName>
</protein>
<dbReference type="GO" id="GO:0031261">
    <property type="term" value="C:DNA replication preinitiation complex"/>
    <property type="evidence" value="ECO:0007669"/>
    <property type="project" value="TreeGrafter"/>
</dbReference>
<dbReference type="PANTHER" id="PTHR12748">
    <property type="entry name" value="ORIGIN RECOGNITION COMPLEX SUBUNIT 3"/>
    <property type="match status" value="1"/>
</dbReference>
<dbReference type="GO" id="GO:0005656">
    <property type="term" value="C:nuclear pre-replicative complex"/>
    <property type="evidence" value="ECO:0007669"/>
    <property type="project" value="TreeGrafter"/>
</dbReference>
<reference evidence="2" key="1">
    <citation type="journal article" date="2020" name="bioRxiv">
        <title>Historical genomics reveals the evolutionary mechanisms behind multiple outbreaks of the host-specific coffee wilt pathogen Fusarium xylarioides.</title>
        <authorList>
            <person name="Peck D."/>
            <person name="Nowell R.W."/>
            <person name="Flood J."/>
            <person name="Ryan M.J."/>
            <person name="Barraclough T.G."/>
        </authorList>
    </citation>
    <scope>NUCLEOTIDE SEQUENCE</scope>
    <source>
        <strain evidence="2">IMI 127659i</strain>
    </source>
</reference>
<dbReference type="GO" id="GO:0006270">
    <property type="term" value="P:DNA replication initiation"/>
    <property type="evidence" value="ECO:0007669"/>
    <property type="project" value="TreeGrafter"/>
</dbReference>
<reference evidence="2" key="2">
    <citation type="submission" date="2020-10" db="EMBL/GenBank/DDBJ databases">
        <authorList>
            <person name="Peck L.D."/>
            <person name="Nowell R.W."/>
            <person name="Flood J."/>
            <person name="Ryan M.J."/>
            <person name="Barraclough T.G."/>
        </authorList>
    </citation>
    <scope>NUCLEOTIDE SEQUENCE</scope>
    <source>
        <strain evidence="2">IMI 127659i</strain>
    </source>
</reference>
<dbReference type="GO" id="GO:0003688">
    <property type="term" value="F:DNA replication origin binding"/>
    <property type="evidence" value="ECO:0007669"/>
    <property type="project" value="TreeGrafter"/>
</dbReference>
<dbReference type="EMBL" id="JADFTT010005734">
    <property type="protein sequence ID" value="KAG5742591.1"/>
    <property type="molecule type" value="Genomic_DNA"/>
</dbReference>
<dbReference type="GO" id="GO:0005664">
    <property type="term" value="C:nuclear origin of replication recognition complex"/>
    <property type="evidence" value="ECO:0007669"/>
    <property type="project" value="InterPro"/>
</dbReference>
<comment type="caution">
    <text evidence="2">The sequence shown here is derived from an EMBL/GenBank/DDBJ whole genome shotgun (WGS) entry which is preliminary data.</text>
</comment>
<dbReference type="InterPro" id="IPR040855">
    <property type="entry name" value="ORC_WH_C"/>
</dbReference>
<name>A0A9P7HAL8_9HYPO</name>
<evidence type="ECO:0000313" key="3">
    <source>
        <dbReference type="Proteomes" id="UP000750502"/>
    </source>
</evidence>
<dbReference type="OrthoDB" id="10265211at2759"/>
<proteinExistence type="predicted"/>
<sequence length="81" mass="8903">DGETPATLPATALLYRLYTATGSLINVADLWAAFSALVSEGETDERKSLVMFYRALAELRALGFVKASKKKADHIAKMKWL</sequence>
<keyword evidence="3" id="KW-1185">Reference proteome</keyword>
<dbReference type="Proteomes" id="UP000750502">
    <property type="component" value="Unassembled WGS sequence"/>
</dbReference>
<evidence type="ECO:0000259" key="1">
    <source>
        <dbReference type="Pfam" id="PF18137"/>
    </source>
</evidence>
<evidence type="ECO:0000313" key="2">
    <source>
        <dbReference type="EMBL" id="KAG5742591.1"/>
    </source>
</evidence>
<feature type="domain" description="Origin recognition complex subunit 3 winged helix C-terminal" evidence="1">
    <location>
        <begin position="40"/>
        <end position="80"/>
    </location>
</feature>
<dbReference type="InterPro" id="IPR020795">
    <property type="entry name" value="ORC3"/>
</dbReference>
<dbReference type="AlphaFoldDB" id="A0A9P7HAL8"/>
<dbReference type="Pfam" id="PF18137">
    <property type="entry name" value="WHD_ORC"/>
    <property type="match status" value="1"/>
</dbReference>
<accession>A0A9P7HAL8</accession>
<organism evidence="2 3">
    <name type="scientific">Fusarium xylarioides</name>
    <dbReference type="NCBI Taxonomy" id="221167"/>
    <lineage>
        <taxon>Eukaryota</taxon>
        <taxon>Fungi</taxon>
        <taxon>Dikarya</taxon>
        <taxon>Ascomycota</taxon>
        <taxon>Pezizomycotina</taxon>
        <taxon>Sordariomycetes</taxon>
        <taxon>Hypocreomycetidae</taxon>
        <taxon>Hypocreales</taxon>
        <taxon>Nectriaceae</taxon>
        <taxon>Fusarium</taxon>
        <taxon>Fusarium fujikuroi species complex</taxon>
    </lineage>
</organism>
<gene>
    <name evidence="2" type="ORF">H9Q72_014553</name>
</gene>
<dbReference type="PANTHER" id="PTHR12748:SF0">
    <property type="entry name" value="ORIGIN RECOGNITION COMPLEX SUBUNIT 3"/>
    <property type="match status" value="1"/>
</dbReference>
<feature type="non-terminal residue" evidence="2">
    <location>
        <position position="1"/>
    </location>
</feature>